<reference evidence="2 3" key="1">
    <citation type="submission" date="2019-06" db="EMBL/GenBank/DDBJ databases">
        <title>A chromosome-scale genome assembly of the European perch, Perca fluviatilis.</title>
        <authorList>
            <person name="Roques C."/>
            <person name="Zahm M."/>
            <person name="Cabau C."/>
            <person name="Klopp C."/>
            <person name="Bouchez O."/>
            <person name="Donnadieu C."/>
            <person name="Kuhl H."/>
            <person name="Gislard M."/>
            <person name="Guendouz S."/>
            <person name="Journot L."/>
            <person name="Haffray P."/>
            <person name="Bestin A."/>
            <person name="Morvezen R."/>
            <person name="Feron R."/>
            <person name="Wen M."/>
            <person name="Jouanno E."/>
            <person name="Herpin A."/>
            <person name="Schartl M."/>
            <person name="Postlethwait J."/>
            <person name="Schaerlinger B."/>
            <person name="Chardard D."/>
            <person name="Lecocq T."/>
            <person name="Poncet C."/>
            <person name="Jaffrelo L."/>
            <person name="Lampietro C."/>
            <person name="Guiguen Y."/>
        </authorList>
    </citation>
    <scope>NUCLEOTIDE SEQUENCE [LARGE SCALE GENOMIC DNA]</scope>
    <source>
        <tissue evidence="2">Blood</tissue>
    </source>
</reference>
<dbReference type="EMBL" id="VHII01000011">
    <property type="protein sequence ID" value="KAF1383529.1"/>
    <property type="molecule type" value="Genomic_DNA"/>
</dbReference>
<keyword evidence="1" id="KW-0732">Signal</keyword>
<organism evidence="2 3">
    <name type="scientific">Perca fluviatilis</name>
    <name type="common">European perch</name>
    <dbReference type="NCBI Taxonomy" id="8168"/>
    <lineage>
        <taxon>Eukaryota</taxon>
        <taxon>Metazoa</taxon>
        <taxon>Chordata</taxon>
        <taxon>Craniata</taxon>
        <taxon>Vertebrata</taxon>
        <taxon>Euteleostomi</taxon>
        <taxon>Actinopterygii</taxon>
        <taxon>Neopterygii</taxon>
        <taxon>Teleostei</taxon>
        <taxon>Neoteleostei</taxon>
        <taxon>Acanthomorphata</taxon>
        <taxon>Eupercaria</taxon>
        <taxon>Perciformes</taxon>
        <taxon>Percoidei</taxon>
        <taxon>Percidae</taxon>
        <taxon>Percinae</taxon>
        <taxon>Perca</taxon>
    </lineage>
</organism>
<evidence type="ECO:0000313" key="2">
    <source>
        <dbReference type="EMBL" id="KAF1383529.1"/>
    </source>
</evidence>
<dbReference type="Proteomes" id="UP000465112">
    <property type="component" value="Chromosome 11"/>
</dbReference>
<dbReference type="AlphaFoldDB" id="A0A6A5EYS5"/>
<proteinExistence type="predicted"/>
<comment type="caution">
    <text evidence="2">The sequence shown here is derived from an EMBL/GenBank/DDBJ whole genome shotgun (WGS) entry which is preliminary data.</text>
</comment>
<sequence length="92" mass="9668">MLLLILFAGCLATCAAQTTPTPVSLTQSVQATSVVAPGLNADAVAFLRAAVTSDYELNETTIGPALLQLKTLIQHLQPGVDFMVTVKNITRV</sequence>
<evidence type="ECO:0000313" key="3">
    <source>
        <dbReference type="Proteomes" id="UP000465112"/>
    </source>
</evidence>
<name>A0A6A5EYS5_PERFL</name>
<keyword evidence="3" id="KW-1185">Reference proteome</keyword>
<gene>
    <name evidence="2" type="ORF">PFLUV_G00132830</name>
</gene>
<accession>A0A6A5EYS5</accession>
<feature type="signal peptide" evidence="1">
    <location>
        <begin position="1"/>
        <end position="16"/>
    </location>
</feature>
<evidence type="ECO:0000256" key="1">
    <source>
        <dbReference type="SAM" id="SignalP"/>
    </source>
</evidence>
<protein>
    <submittedName>
        <fullName evidence="2">Uncharacterized protein</fullName>
    </submittedName>
</protein>
<feature type="chain" id="PRO_5025550612" evidence="1">
    <location>
        <begin position="17"/>
        <end position="92"/>
    </location>
</feature>